<accession>A0A8J3YY29</accession>
<comment type="caution">
    <text evidence="3">The sequence shown here is derived from an EMBL/GenBank/DDBJ whole genome shotgun (WGS) entry which is preliminary data.</text>
</comment>
<dbReference type="AlphaFoldDB" id="A0A8J3YY29"/>
<comment type="similarity">
    <text evidence="1">Belongs to the peptidase S13 family.</text>
</comment>
<dbReference type="PANTHER" id="PTHR30023:SF0">
    <property type="entry name" value="PENICILLIN-SENSITIVE CARBOXYPEPTIDASE A"/>
    <property type="match status" value="1"/>
</dbReference>
<dbReference type="RefSeq" id="WP_203905198.1">
    <property type="nucleotide sequence ID" value="NZ_BOPF01000055.1"/>
</dbReference>
<dbReference type="PANTHER" id="PTHR30023">
    <property type="entry name" value="D-ALANYL-D-ALANINE CARBOXYPEPTIDASE"/>
    <property type="match status" value="1"/>
</dbReference>
<dbReference type="InterPro" id="IPR000667">
    <property type="entry name" value="Peptidase_S13"/>
</dbReference>
<name>A0A8J3YY29_9ACTN</name>
<proteinExistence type="inferred from homology"/>
<dbReference type="GO" id="GO:0000270">
    <property type="term" value="P:peptidoglycan metabolic process"/>
    <property type="evidence" value="ECO:0007669"/>
    <property type="project" value="TreeGrafter"/>
</dbReference>
<dbReference type="GO" id="GO:0004185">
    <property type="term" value="F:serine-type carboxypeptidase activity"/>
    <property type="evidence" value="ECO:0007669"/>
    <property type="project" value="InterPro"/>
</dbReference>
<keyword evidence="3" id="KW-0121">Carboxypeptidase</keyword>
<dbReference type="Gene3D" id="3.40.710.10">
    <property type="entry name" value="DD-peptidase/beta-lactamase superfamily"/>
    <property type="match status" value="2"/>
</dbReference>
<evidence type="ECO:0000256" key="2">
    <source>
        <dbReference type="ARBA" id="ARBA00022801"/>
    </source>
</evidence>
<keyword evidence="2" id="KW-0378">Hydrolase</keyword>
<dbReference type="InterPro" id="IPR012338">
    <property type="entry name" value="Beta-lactam/transpept-like"/>
</dbReference>
<sequence>MSQGRQTRALVAGVTAFALCFGAAGAMLWQGDYLAGRLAGDPPTAWRPGSAPAALAVLPAAQDGTLPDPAKVASAVTPLASAAALGPNVTMHVIDVVTGQVLAGKGSDTPTTPASTIKITTAVAALKTFGPTHRFTTKVVAGSAPGQVVLVGAGDATIAGGATGRYPGAPSLTALAGQVKNALGGQAVTSVVVDATIFGEPRVGPWDSDIATNGVVAPITGLMADGGRVNPKDTAGSTRRYTDPDLAAGQIFAKALGATGTVTRGTAPQGAAELGSVQSQPLAHQVEFMITDSDNVIAESLARHVAIKRGQPATFEGGGVAIRDAVGELGLPAAELTQVDGSGLARGDRVSPSLLAEIVAMAAKPEHPELRALITGLAVAKYTGTLAERFAKPTIDAPGAVRAKTGTLRSVSGIAGVVTTKDGRLLAFAILADNVPVGGTGPAQDALDKIAVALANCGC</sequence>
<dbReference type="EMBL" id="BOPF01000055">
    <property type="protein sequence ID" value="GIJ51801.1"/>
    <property type="molecule type" value="Genomic_DNA"/>
</dbReference>
<protein>
    <submittedName>
        <fullName evidence="3">D-alanyl-D-alanine carboxypeptidase</fullName>
    </submittedName>
</protein>
<keyword evidence="3" id="KW-0645">Protease</keyword>
<evidence type="ECO:0000313" key="3">
    <source>
        <dbReference type="EMBL" id="GIJ51801.1"/>
    </source>
</evidence>
<keyword evidence="4" id="KW-1185">Reference proteome</keyword>
<dbReference type="PRINTS" id="PR00922">
    <property type="entry name" value="DADACBPTASE3"/>
</dbReference>
<evidence type="ECO:0000313" key="4">
    <source>
        <dbReference type="Proteomes" id="UP000619260"/>
    </source>
</evidence>
<dbReference type="GO" id="GO:0006508">
    <property type="term" value="P:proteolysis"/>
    <property type="evidence" value="ECO:0007669"/>
    <property type="project" value="InterPro"/>
</dbReference>
<reference evidence="3" key="1">
    <citation type="submission" date="2021-01" db="EMBL/GenBank/DDBJ databases">
        <title>Whole genome shotgun sequence of Virgisporangium aliadipatigenens NBRC 105644.</title>
        <authorList>
            <person name="Komaki H."/>
            <person name="Tamura T."/>
        </authorList>
    </citation>
    <scope>NUCLEOTIDE SEQUENCE</scope>
    <source>
        <strain evidence="3">NBRC 105644</strain>
    </source>
</reference>
<dbReference type="Pfam" id="PF02113">
    <property type="entry name" value="Peptidase_S13"/>
    <property type="match status" value="2"/>
</dbReference>
<dbReference type="NCBIfam" id="TIGR00666">
    <property type="entry name" value="PBP4"/>
    <property type="match status" value="1"/>
</dbReference>
<gene>
    <name evidence="3" type="ORF">Val02_86870</name>
</gene>
<organism evidence="3 4">
    <name type="scientific">Virgisporangium aliadipatigenens</name>
    <dbReference type="NCBI Taxonomy" id="741659"/>
    <lineage>
        <taxon>Bacteria</taxon>
        <taxon>Bacillati</taxon>
        <taxon>Actinomycetota</taxon>
        <taxon>Actinomycetes</taxon>
        <taxon>Micromonosporales</taxon>
        <taxon>Micromonosporaceae</taxon>
        <taxon>Virgisporangium</taxon>
    </lineage>
</organism>
<evidence type="ECO:0000256" key="1">
    <source>
        <dbReference type="ARBA" id="ARBA00006096"/>
    </source>
</evidence>
<dbReference type="SUPFAM" id="SSF56601">
    <property type="entry name" value="beta-lactamase/transpeptidase-like"/>
    <property type="match status" value="1"/>
</dbReference>
<dbReference type="Proteomes" id="UP000619260">
    <property type="component" value="Unassembled WGS sequence"/>
</dbReference>